<dbReference type="PANTHER" id="PTHR21724:SF0">
    <property type="entry name" value="SHKT DOMAIN-CONTAINING PROTEIN"/>
    <property type="match status" value="1"/>
</dbReference>
<dbReference type="SMART" id="SM00254">
    <property type="entry name" value="ShKT"/>
    <property type="match status" value="2"/>
</dbReference>
<evidence type="ECO:0000259" key="2">
    <source>
        <dbReference type="PROSITE" id="PS51670"/>
    </source>
</evidence>
<dbReference type="AlphaFoldDB" id="W2TCI6"/>
<dbReference type="PANTHER" id="PTHR21724">
    <property type="entry name" value="SHKT DOMAIN-CONTAINING PROTEIN"/>
    <property type="match status" value="1"/>
</dbReference>
<dbReference type="Pfam" id="PF01549">
    <property type="entry name" value="ShK"/>
    <property type="match status" value="2"/>
</dbReference>
<dbReference type="OMA" id="MAPNCAL"/>
<keyword evidence="4" id="KW-1185">Reference proteome</keyword>
<gene>
    <name evidence="3" type="ORF">NECAME_10193</name>
</gene>
<dbReference type="KEGG" id="nai:NECAME_10193"/>
<dbReference type="Proteomes" id="UP000053676">
    <property type="component" value="Unassembled WGS sequence"/>
</dbReference>
<evidence type="ECO:0000313" key="4">
    <source>
        <dbReference type="Proteomes" id="UP000053676"/>
    </source>
</evidence>
<accession>W2TCI6</accession>
<evidence type="ECO:0000313" key="3">
    <source>
        <dbReference type="EMBL" id="ETN78727.1"/>
    </source>
</evidence>
<dbReference type="Gene3D" id="1.10.10.1940">
    <property type="match status" value="1"/>
</dbReference>
<feature type="domain" description="ShKT" evidence="2">
    <location>
        <begin position="1"/>
        <end position="32"/>
    </location>
</feature>
<reference evidence="4" key="1">
    <citation type="journal article" date="2014" name="Nat. Genet.">
        <title>Genome of the human hookworm Necator americanus.</title>
        <authorList>
            <person name="Tang Y.T."/>
            <person name="Gao X."/>
            <person name="Rosa B.A."/>
            <person name="Abubucker S."/>
            <person name="Hallsworth-Pepin K."/>
            <person name="Martin J."/>
            <person name="Tyagi R."/>
            <person name="Heizer E."/>
            <person name="Zhang X."/>
            <person name="Bhonagiri-Palsikar V."/>
            <person name="Minx P."/>
            <person name="Warren W.C."/>
            <person name="Wang Q."/>
            <person name="Zhan B."/>
            <person name="Hotez P.J."/>
            <person name="Sternberg P.W."/>
            <person name="Dougall A."/>
            <person name="Gaze S.T."/>
            <person name="Mulvenna J."/>
            <person name="Sotillo J."/>
            <person name="Ranganathan S."/>
            <person name="Rabelo E.M."/>
            <person name="Wilson R.K."/>
            <person name="Felgner P.L."/>
            <person name="Bethony J."/>
            <person name="Hawdon J.M."/>
            <person name="Gasser R.B."/>
            <person name="Loukas A."/>
            <person name="Mitreva M."/>
        </authorList>
    </citation>
    <scope>NUCLEOTIDE SEQUENCE [LARGE SCALE GENOMIC DNA]</scope>
</reference>
<comment type="caution">
    <text evidence="1">Lacks conserved residue(s) required for the propagation of feature annotation.</text>
</comment>
<dbReference type="EMBL" id="KI659782">
    <property type="protein sequence ID" value="ETN78727.1"/>
    <property type="molecule type" value="Genomic_DNA"/>
</dbReference>
<dbReference type="InterPro" id="IPR003582">
    <property type="entry name" value="ShKT_dom"/>
</dbReference>
<dbReference type="PROSITE" id="PS51670">
    <property type="entry name" value="SHKT"/>
    <property type="match status" value="1"/>
</dbReference>
<dbReference type="OrthoDB" id="5867083at2759"/>
<sequence length="85" mass="9474">MAPNCALDISICRNILLQDFVKENCKRTCGYCSQTSAATVKPMFSATLCGSDPNCVNWVMNGFCNSIFYTQEQKRQYCGTYCGLC</sequence>
<protein>
    <submittedName>
        <fullName evidence="3">ShTK domain protein</fullName>
    </submittedName>
</protein>
<name>W2TCI6_NECAM</name>
<proteinExistence type="predicted"/>
<dbReference type="Gene3D" id="1.10.10.1870">
    <property type="entry name" value="ShTK domain-like"/>
    <property type="match status" value="1"/>
</dbReference>
<evidence type="ECO:0000256" key="1">
    <source>
        <dbReference type="PROSITE-ProRule" id="PRU01005"/>
    </source>
</evidence>
<organism evidence="3 4">
    <name type="scientific">Necator americanus</name>
    <name type="common">Human hookworm</name>
    <dbReference type="NCBI Taxonomy" id="51031"/>
    <lineage>
        <taxon>Eukaryota</taxon>
        <taxon>Metazoa</taxon>
        <taxon>Ecdysozoa</taxon>
        <taxon>Nematoda</taxon>
        <taxon>Chromadorea</taxon>
        <taxon>Rhabditida</taxon>
        <taxon>Rhabditina</taxon>
        <taxon>Rhabditomorpha</taxon>
        <taxon>Strongyloidea</taxon>
        <taxon>Ancylostomatidae</taxon>
        <taxon>Bunostominae</taxon>
        <taxon>Necator</taxon>
    </lineage>
</organism>